<accession>A0A4U1DDT2</accession>
<dbReference type="EMBL" id="SWBM01000001">
    <property type="protein sequence ID" value="TKC19566.1"/>
    <property type="molecule type" value="Genomic_DNA"/>
</dbReference>
<dbReference type="Pfam" id="PF11121">
    <property type="entry name" value="DUF2639"/>
    <property type="match status" value="1"/>
</dbReference>
<protein>
    <submittedName>
        <fullName evidence="1">DUF2639 domain-containing protein</fullName>
    </submittedName>
</protein>
<dbReference type="Proteomes" id="UP000307756">
    <property type="component" value="Unassembled WGS sequence"/>
</dbReference>
<organism evidence="1 2">
    <name type="scientific">Robertmurraya kyonggiensis</name>
    <dbReference type="NCBI Taxonomy" id="1037680"/>
    <lineage>
        <taxon>Bacteria</taxon>
        <taxon>Bacillati</taxon>
        <taxon>Bacillota</taxon>
        <taxon>Bacilli</taxon>
        <taxon>Bacillales</taxon>
        <taxon>Bacillaceae</taxon>
        <taxon>Robertmurraya</taxon>
    </lineage>
</organism>
<dbReference type="OrthoDB" id="2738543at2"/>
<evidence type="ECO:0000313" key="1">
    <source>
        <dbReference type="EMBL" id="TKC19566.1"/>
    </source>
</evidence>
<dbReference type="InterPro" id="IPR022580">
    <property type="entry name" value="DUF2639"/>
</dbReference>
<dbReference type="AlphaFoldDB" id="A0A4U1DDT2"/>
<name>A0A4U1DDT2_9BACI</name>
<reference evidence="1 2" key="1">
    <citation type="journal article" date="2011" name="J. Microbiol.">
        <title>Bacillus kyonggiensis sp. nov., isolated from soil of a lettuce field.</title>
        <authorList>
            <person name="Dong K."/>
            <person name="Lee S."/>
        </authorList>
    </citation>
    <scope>NUCLEOTIDE SEQUENCE [LARGE SCALE GENOMIC DNA]</scope>
    <source>
        <strain evidence="1 2">NB22</strain>
    </source>
</reference>
<dbReference type="RefSeq" id="WP_136830473.1">
    <property type="nucleotide sequence ID" value="NZ_SWBM01000001.1"/>
</dbReference>
<keyword evidence="2" id="KW-1185">Reference proteome</keyword>
<sequence>MAYQGSKGWYVQKLKELGVHYHPVERKKLETYKSYVLRNLYLEIIEKKNN</sequence>
<proteinExistence type="predicted"/>
<evidence type="ECO:0000313" key="2">
    <source>
        <dbReference type="Proteomes" id="UP000307756"/>
    </source>
</evidence>
<comment type="caution">
    <text evidence="1">The sequence shown here is derived from an EMBL/GenBank/DDBJ whole genome shotgun (WGS) entry which is preliminary data.</text>
</comment>
<gene>
    <name evidence="1" type="ORF">FA727_08505</name>
</gene>